<dbReference type="InterPro" id="IPR050248">
    <property type="entry name" value="Polysacc_deacetylase_ArnD"/>
</dbReference>
<evidence type="ECO:0000256" key="3">
    <source>
        <dbReference type="SAM" id="MobiDB-lite"/>
    </source>
</evidence>
<keyword evidence="6" id="KW-1185">Reference proteome</keyword>
<dbReference type="SUPFAM" id="SSF88713">
    <property type="entry name" value="Glycoside hydrolase/deacetylase"/>
    <property type="match status" value="1"/>
</dbReference>
<dbReference type="Proteomes" id="UP000309174">
    <property type="component" value="Unassembled WGS sequence"/>
</dbReference>
<dbReference type="GO" id="GO:0016020">
    <property type="term" value="C:membrane"/>
    <property type="evidence" value="ECO:0007669"/>
    <property type="project" value="TreeGrafter"/>
</dbReference>
<gene>
    <name evidence="5" type="ORF">ETD83_34280</name>
</gene>
<dbReference type="CDD" id="cd10954">
    <property type="entry name" value="CE4_CtAXE_like"/>
    <property type="match status" value="1"/>
</dbReference>
<dbReference type="PANTHER" id="PTHR10587">
    <property type="entry name" value="GLYCOSYL TRANSFERASE-RELATED"/>
    <property type="match status" value="1"/>
</dbReference>
<protein>
    <recommendedName>
        <fullName evidence="4">NodB homology domain-containing protein</fullName>
    </recommendedName>
</protein>
<dbReference type="GO" id="GO:0005975">
    <property type="term" value="P:carbohydrate metabolic process"/>
    <property type="evidence" value="ECO:0007669"/>
    <property type="project" value="InterPro"/>
</dbReference>
<keyword evidence="1" id="KW-0479">Metal-binding</keyword>
<evidence type="ECO:0000313" key="5">
    <source>
        <dbReference type="EMBL" id="TMQ90712.1"/>
    </source>
</evidence>
<proteinExistence type="predicted"/>
<comment type="caution">
    <text evidence="5">The sequence shown here is derived from an EMBL/GenBank/DDBJ whole genome shotgun (WGS) entry which is preliminary data.</text>
</comment>
<feature type="region of interest" description="Disordered" evidence="3">
    <location>
        <begin position="221"/>
        <end position="250"/>
    </location>
</feature>
<dbReference type="GO" id="GO:0046872">
    <property type="term" value="F:metal ion binding"/>
    <property type="evidence" value="ECO:0007669"/>
    <property type="project" value="UniProtKB-KW"/>
</dbReference>
<accession>A0A5C4J297</accession>
<evidence type="ECO:0000256" key="1">
    <source>
        <dbReference type="ARBA" id="ARBA00022723"/>
    </source>
</evidence>
<dbReference type="AlphaFoldDB" id="A0A5C4J297"/>
<dbReference type="OrthoDB" id="3521160at2"/>
<name>A0A5C4J297_9ACTN</name>
<dbReference type="InterPro" id="IPR002509">
    <property type="entry name" value="NODB_dom"/>
</dbReference>
<dbReference type="PANTHER" id="PTHR10587:SF133">
    <property type="entry name" value="CHITIN DEACETYLASE 1-RELATED"/>
    <property type="match status" value="1"/>
</dbReference>
<dbReference type="EMBL" id="VCKW01000267">
    <property type="protein sequence ID" value="TMQ90712.1"/>
    <property type="molecule type" value="Genomic_DNA"/>
</dbReference>
<feature type="domain" description="NodB homology" evidence="4">
    <location>
        <begin position="25"/>
        <end position="198"/>
    </location>
</feature>
<reference evidence="5 6" key="1">
    <citation type="submission" date="2019-05" db="EMBL/GenBank/DDBJ databases">
        <title>Draft genome sequence of Actinomadura sp. 14C53.</title>
        <authorList>
            <person name="Saricaoglu S."/>
            <person name="Isik K."/>
        </authorList>
    </citation>
    <scope>NUCLEOTIDE SEQUENCE [LARGE SCALE GENOMIC DNA]</scope>
    <source>
        <strain evidence="5 6">14C53</strain>
    </source>
</reference>
<evidence type="ECO:0000313" key="6">
    <source>
        <dbReference type="Proteomes" id="UP000309174"/>
    </source>
</evidence>
<dbReference type="PROSITE" id="PS51677">
    <property type="entry name" value="NODB"/>
    <property type="match status" value="1"/>
</dbReference>
<sequence>MRERAQEKRAPVPPPPRKIDCDRVKCVSLTFDDGPGAYTGRLLDTLRAGGARATFFMLGENVQTHPDLVRRMAMEGHEVANHTWSHPDLTTLPPAEVRSQIQRTQQAVKNASGVAPTLMRPPYGATNTQVGRAIGMPLILWSVDTLDWRHKSVSRDTRIGVKEPEGGGIVLFHDIHKPSVDAIPKVVDGLKKRGFTLVTVSELFQGKPLQPGQTYTERVQKTEAVTGSPSPSGPAGAPGSGRTGPSGGAG</sequence>
<evidence type="ECO:0000256" key="2">
    <source>
        <dbReference type="ARBA" id="ARBA00022801"/>
    </source>
</evidence>
<evidence type="ECO:0000259" key="4">
    <source>
        <dbReference type="PROSITE" id="PS51677"/>
    </source>
</evidence>
<keyword evidence="2" id="KW-0378">Hydrolase</keyword>
<feature type="compositionally biased region" description="Gly residues" evidence="3">
    <location>
        <begin position="236"/>
        <end position="250"/>
    </location>
</feature>
<dbReference type="InterPro" id="IPR011330">
    <property type="entry name" value="Glyco_hydro/deAcase_b/a-brl"/>
</dbReference>
<dbReference type="Gene3D" id="3.20.20.370">
    <property type="entry name" value="Glycoside hydrolase/deacetylase"/>
    <property type="match status" value="1"/>
</dbReference>
<organism evidence="5 6">
    <name type="scientific">Actinomadura soli</name>
    <dbReference type="NCBI Taxonomy" id="2508997"/>
    <lineage>
        <taxon>Bacteria</taxon>
        <taxon>Bacillati</taxon>
        <taxon>Actinomycetota</taxon>
        <taxon>Actinomycetes</taxon>
        <taxon>Streptosporangiales</taxon>
        <taxon>Thermomonosporaceae</taxon>
        <taxon>Actinomadura</taxon>
    </lineage>
</organism>
<dbReference type="GO" id="GO:0016810">
    <property type="term" value="F:hydrolase activity, acting on carbon-nitrogen (but not peptide) bonds"/>
    <property type="evidence" value="ECO:0007669"/>
    <property type="project" value="InterPro"/>
</dbReference>
<dbReference type="Pfam" id="PF01522">
    <property type="entry name" value="Polysacc_deac_1"/>
    <property type="match status" value="1"/>
</dbReference>